<organism evidence="2 3">
    <name type="scientific">Spongiivirga citrea</name>
    <dbReference type="NCBI Taxonomy" id="1481457"/>
    <lineage>
        <taxon>Bacteria</taxon>
        <taxon>Pseudomonadati</taxon>
        <taxon>Bacteroidota</taxon>
        <taxon>Flavobacteriia</taxon>
        <taxon>Flavobacteriales</taxon>
        <taxon>Flavobacteriaceae</taxon>
        <taxon>Spongiivirga</taxon>
    </lineage>
</organism>
<dbReference type="InterPro" id="IPR026913">
    <property type="entry name" value="METTL24"/>
</dbReference>
<dbReference type="PANTHER" id="PTHR32026:SF10">
    <property type="entry name" value="METHYLTRANSFERASE-LIKE PROTEIN 24-RELATED"/>
    <property type="match status" value="1"/>
</dbReference>
<dbReference type="Proteomes" id="UP000474296">
    <property type="component" value="Unassembled WGS sequence"/>
</dbReference>
<accession>A0A6M0CS62</accession>
<dbReference type="Pfam" id="PF05050">
    <property type="entry name" value="Methyltransf_21"/>
    <property type="match status" value="1"/>
</dbReference>
<proteinExistence type="predicted"/>
<keyword evidence="2" id="KW-0489">Methyltransferase</keyword>
<evidence type="ECO:0000259" key="1">
    <source>
        <dbReference type="Pfam" id="PF05050"/>
    </source>
</evidence>
<dbReference type="SUPFAM" id="SSF53335">
    <property type="entry name" value="S-adenosyl-L-methionine-dependent methyltransferases"/>
    <property type="match status" value="1"/>
</dbReference>
<dbReference type="PANTHER" id="PTHR32026">
    <property type="entry name" value="METHYLTRANSFERASE-LIKE PROTEIN 24"/>
    <property type="match status" value="1"/>
</dbReference>
<dbReference type="AlphaFoldDB" id="A0A6M0CS62"/>
<dbReference type="NCBIfam" id="TIGR01444">
    <property type="entry name" value="fkbM_fam"/>
    <property type="match status" value="1"/>
</dbReference>
<dbReference type="EMBL" id="JAABOQ010000008">
    <property type="protein sequence ID" value="NER18914.1"/>
    <property type="molecule type" value="Genomic_DNA"/>
</dbReference>
<dbReference type="InterPro" id="IPR006342">
    <property type="entry name" value="FkbM_mtfrase"/>
</dbReference>
<dbReference type="GO" id="GO:0008168">
    <property type="term" value="F:methyltransferase activity"/>
    <property type="evidence" value="ECO:0007669"/>
    <property type="project" value="UniProtKB-KW"/>
</dbReference>
<dbReference type="InterPro" id="IPR029063">
    <property type="entry name" value="SAM-dependent_MTases_sf"/>
</dbReference>
<sequence>MKKIKKKIKKALIKLTYPVSHLKRRVYCPNKWYGNDYAGFYVNPNIINDKSIVYSFGIGEDISFDKAMINNHNCQVFGFDPTPKSINWVKNQNIPSNFNFNDFGIGVTTEDTVFYLPLNEEHVSGSVEKHINVTERRKVKVHMKSFEDITTVLGHQKVDVLKMDIEGSEYDTIAGILASNVIIDQILIEFHDRFFDTKTAKSIKSVNQLKEGGYEIFAVSDSYEEVSFIRKELIAD</sequence>
<feature type="domain" description="Methyltransferase FkbM" evidence="1">
    <location>
        <begin position="73"/>
        <end position="215"/>
    </location>
</feature>
<dbReference type="RefSeq" id="WP_164033601.1">
    <property type="nucleotide sequence ID" value="NZ_JAABOQ010000008.1"/>
</dbReference>
<keyword evidence="2" id="KW-0808">Transferase</keyword>
<name>A0A6M0CS62_9FLAO</name>
<dbReference type="Gene3D" id="3.40.50.150">
    <property type="entry name" value="Vaccinia Virus protein VP39"/>
    <property type="match status" value="1"/>
</dbReference>
<reference evidence="2 3" key="1">
    <citation type="submission" date="2020-01" db="EMBL/GenBank/DDBJ databases">
        <title>Spongiivirga citrea KCTC 32990T.</title>
        <authorList>
            <person name="Wang G."/>
        </authorList>
    </citation>
    <scope>NUCLEOTIDE SEQUENCE [LARGE SCALE GENOMIC DNA]</scope>
    <source>
        <strain evidence="2 3">KCTC 32990</strain>
    </source>
</reference>
<dbReference type="GO" id="GO:0032259">
    <property type="term" value="P:methylation"/>
    <property type="evidence" value="ECO:0007669"/>
    <property type="project" value="UniProtKB-KW"/>
</dbReference>
<evidence type="ECO:0000313" key="2">
    <source>
        <dbReference type="EMBL" id="NER18914.1"/>
    </source>
</evidence>
<protein>
    <submittedName>
        <fullName evidence="2">FkbM family methyltransferase</fullName>
    </submittedName>
</protein>
<keyword evidence="3" id="KW-1185">Reference proteome</keyword>
<gene>
    <name evidence="2" type="ORF">GWK10_16995</name>
</gene>
<evidence type="ECO:0000313" key="3">
    <source>
        <dbReference type="Proteomes" id="UP000474296"/>
    </source>
</evidence>
<comment type="caution">
    <text evidence="2">The sequence shown here is derived from an EMBL/GenBank/DDBJ whole genome shotgun (WGS) entry which is preliminary data.</text>
</comment>